<dbReference type="KEGG" id="sphj:BSL82_17485"/>
<dbReference type="AlphaFoldDB" id="A0A1L4A042"/>
<dbReference type="Pfam" id="PF10074">
    <property type="entry name" value="RovC_DNA-bd"/>
    <property type="match status" value="1"/>
</dbReference>
<reference evidence="3" key="1">
    <citation type="submission" date="2016-11" db="EMBL/GenBank/DDBJ databases">
        <title>Complete Genome Sequence of alachlor-degrading Sphingomonas sp. strain JJ-A5.</title>
        <authorList>
            <person name="Lee H."/>
            <person name="Ka J.-O."/>
        </authorList>
    </citation>
    <scope>NUCLEOTIDE SEQUENCE [LARGE SCALE GENOMIC DNA]</scope>
    <source>
        <strain evidence="3">JJ-A5</strain>
    </source>
</reference>
<dbReference type="EMBL" id="CP018221">
    <property type="protein sequence ID" value="API61254.1"/>
    <property type="molecule type" value="Genomic_DNA"/>
</dbReference>
<dbReference type="Proteomes" id="UP000182063">
    <property type="component" value="Chromosome"/>
</dbReference>
<dbReference type="STRING" id="1921510.BSL82_17485"/>
<sequence length="191" mass="20590">MGGCTFPEDPARTCARVLPIWSVAVDPRVLAVRALKPGDIAGGRFFDALLANTRMVRGPRAEHLLIDRGGEVIRLDVIDGTVAAGPVTLRFDLPDDDRLDMQLSVMRAFREPAPVARSHVQLARRLLALQAIDARDAGASLREVAAMVLGPGVWPGDGEHRKSLVRRMIVAGDRMIRAGPAGALVDRPHAT</sequence>
<evidence type="ECO:0000259" key="1">
    <source>
        <dbReference type="Pfam" id="PF10074"/>
    </source>
</evidence>
<proteinExistence type="predicted"/>
<gene>
    <name evidence="2" type="ORF">BSL82_17485</name>
</gene>
<feature type="domain" description="T6SS Transcription factor RovC-like DNA binding" evidence="1">
    <location>
        <begin position="98"/>
        <end position="179"/>
    </location>
</feature>
<name>A0A1L4A042_9SPHN</name>
<keyword evidence="3" id="KW-1185">Reference proteome</keyword>
<protein>
    <recommendedName>
        <fullName evidence="1">T6SS Transcription factor RovC-like DNA binding domain-containing protein</fullName>
    </recommendedName>
</protein>
<accession>A0A1L4A042</accession>
<dbReference type="InterPro" id="IPR018754">
    <property type="entry name" value="RovC-like_DNA-bd"/>
</dbReference>
<evidence type="ECO:0000313" key="2">
    <source>
        <dbReference type="EMBL" id="API61254.1"/>
    </source>
</evidence>
<organism evidence="2 3">
    <name type="scientific">Tardibacter chloracetimidivorans</name>
    <dbReference type="NCBI Taxonomy" id="1921510"/>
    <lineage>
        <taxon>Bacteria</taxon>
        <taxon>Pseudomonadati</taxon>
        <taxon>Pseudomonadota</taxon>
        <taxon>Alphaproteobacteria</taxon>
        <taxon>Sphingomonadales</taxon>
        <taxon>Sphingomonadaceae</taxon>
        <taxon>Tardibacter</taxon>
    </lineage>
</organism>
<evidence type="ECO:0000313" key="3">
    <source>
        <dbReference type="Proteomes" id="UP000182063"/>
    </source>
</evidence>